<gene>
    <name evidence="2" type="ORF">U9M48_001266</name>
</gene>
<feature type="compositionally biased region" description="Low complexity" evidence="1">
    <location>
        <begin position="92"/>
        <end position="101"/>
    </location>
</feature>
<protein>
    <submittedName>
        <fullName evidence="2">Uncharacterized protein</fullName>
    </submittedName>
</protein>
<evidence type="ECO:0000313" key="2">
    <source>
        <dbReference type="EMBL" id="WVZ49955.1"/>
    </source>
</evidence>
<name>A0AAQ3PHW3_PASNO</name>
<organism evidence="2 3">
    <name type="scientific">Paspalum notatum var. saurae</name>
    <dbReference type="NCBI Taxonomy" id="547442"/>
    <lineage>
        <taxon>Eukaryota</taxon>
        <taxon>Viridiplantae</taxon>
        <taxon>Streptophyta</taxon>
        <taxon>Embryophyta</taxon>
        <taxon>Tracheophyta</taxon>
        <taxon>Spermatophyta</taxon>
        <taxon>Magnoliopsida</taxon>
        <taxon>Liliopsida</taxon>
        <taxon>Poales</taxon>
        <taxon>Poaceae</taxon>
        <taxon>PACMAD clade</taxon>
        <taxon>Panicoideae</taxon>
        <taxon>Andropogonodae</taxon>
        <taxon>Paspaleae</taxon>
        <taxon>Paspalinae</taxon>
        <taxon>Paspalum</taxon>
    </lineage>
</organism>
<proteinExistence type="predicted"/>
<sequence length="114" mass="12498">MQHQVFKHLILIGAVLLWLLGRQHSFAGPFAFLLYMIIPIIPLLDPSMAAAFPDHLIHLLLTYCNVAVLGQEHNAIIASAPLDNGRFSVLSSPPSSCSKSLAAMLQPKEAEERI</sequence>
<dbReference type="EMBL" id="CP144745">
    <property type="protein sequence ID" value="WVZ49955.1"/>
    <property type="molecule type" value="Genomic_DNA"/>
</dbReference>
<reference evidence="2 3" key="1">
    <citation type="submission" date="2024-02" db="EMBL/GenBank/DDBJ databases">
        <title>High-quality chromosome-scale genome assembly of Pensacola bahiagrass (Paspalum notatum Flugge var. saurae).</title>
        <authorList>
            <person name="Vega J.M."/>
            <person name="Podio M."/>
            <person name="Orjuela J."/>
            <person name="Siena L.A."/>
            <person name="Pessino S.C."/>
            <person name="Combes M.C."/>
            <person name="Mariac C."/>
            <person name="Albertini E."/>
            <person name="Pupilli F."/>
            <person name="Ortiz J.P.A."/>
            <person name="Leblanc O."/>
        </authorList>
    </citation>
    <scope>NUCLEOTIDE SEQUENCE [LARGE SCALE GENOMIC DNA]</scope>
    <source>
        <strain evidence="2">R1</strain>
        <tissue evidence="2">Leaf</tissue>
    </source>
</reference>
<evidence type="ECO:0000256" key="1">
    <source>
        <dbReference type="SAM" id="MobiDB-lite"/>
    </source>
</evidence>
<evidence type="ECO:0000313" key="3">
    <source>
        <dbReference type="Proteomes" id="UP001341281"/>
    </source>
</evidence>
<dbReference type="Proteomes" id="UP001341281">
    <property type="component" value="Chromosome 01"/>
</dbReference>
<dbReference type="AlphaFoldDB" id="A0AAQ3PHW3"/>
<accession>A0AAQ3PHW3</accession>
<feature type="region of interest" description="Disordered" evidence="1">
    <location>
        <begin position="92"/>
        <end position="114"/>
    </location>
</feature>
<keyword evidence="3" id="KW-1185">Reference proteome</keyword>